<feature type="domain" description="N-acetyltransferase" evidence="1">
    <location>
        <begin position="1"/>
        <end position="80"/>
    </location>
</feature>
<evidence type="ECO:0000313" key="2">
    <source>
        <dbReference type="EMBL" id="GAA1895355.1"/>
    </source>
</evidence>
<sequence length="80" mass="8797">MRLCGWSPPGHFAWLCDVCLDRSASGLGLGEHLVRAVLEELGEDGPRPVMLATADAHGLYRNAGFRPVREHGKWMIRGAE</sequence>
<proteinExistence type="predicted"/>
<dbReference type="SUPFAM" id="SSF55729">
    <property type="entry name" value="Acyl-CoA N-acyltransferases (Nat)"/>
    <property type="match status" value="1"/>
</dbReference>
<dbReference type="Gene3D" id="3.40.630.30">
    <property type="match status" value="1"/>
</dbReference>
<dbReference type="RefSeq" id="WP_344257926.1">
    <property type="nucleotide sequence ID" value="NZ_BAAAMJ010000001.1"/>
</dbReference>
<comment type="caution">
    <text evidence="2">The sequence shown here is derived from an EMBL/GenBank/DDBJ whole genome shotgun (WGS) entry which is preliminary data.</text>
</comment>
<name>A0ABP5A054_9ACTN</name>
<protein>
    <recommendedName>
        <fullName evidence="1">N-acetyltransferase domain-containing protein</fullName>
    </recommendedName>
</protein>
<gene>
    <name evidence="2" type="ORF">GCM10009716_01590</name>
</gene>
<evidence type="ECO:0000259" key="1">
    <source>
        <dbReference type="PROSITE" id="PS51186"/>
    </source>
</evidence>
<dbReference type="Proteomes" id="UP001501303">
    <property type="component" value="Unassembled WGS sequence"/>
</dbReference>
<dbReference type="CDD" id="cd04301">
    <property type="entry name" value="NAT_SF"/>
    <property type="match status" value="1"/>
</dbReference>
<dbReference type="InterPro" id="IPR016181">
    <property type="entry name" value="Acyl_CoA_acyltransferase"/>
</dbReference>
<dbReference type="EMBL" id="BAAAMJ010000001">
    <property type="protein sequence ID" value="GAA1895355.1"/>
    <property type="molecule type" value="Genomic_DNA"/>
</dbReference>
<reference evidence="3" key="1">
    <citation type="journal article" date="2019" name="Int. J. Syst. Evol. Microbiol.">
        <title>The Global Catalogue of Microorganisms (GCM) 10K type strain sequencing project: providing services to taxonomists for standard genome sequencing and annotation.</title>
        <authorList>
            <consortium name="The Broad Institute Genomics Platform"/>
            <consortium name="The Broad Institute Genome Sequencing Center for Infectious Disease"/>
            <person name="Wu L."/>
            <person name="Ma J."/>
        </authorList>
    </citation>
    <scope>NUCLEOTIDE SEQUENCE [LARGE SCALE GENOMIC DNA]</scope>
    <source>
        <strain evidence="3">JCM 13581</strain>
    </source>
</reference>
<dbReference type="PROSITE" id="PS51186">
    <property type="entry name" value="GNAT"/>
    <property type="match status" value="1"/>
</dbReference>
<organism evidence="2 3">
    <name type="scientific">Streptomyces sodiiphilus</name>
    <dbReference type="NCBI Taxonomy" id="226217"/>
    <lineage>
        <taxon>Bacteria</taxon>
        <taxon>Bacillati</taxon>
        <taxon>Actinomycetota</taxon>
        <taxon>Actinomycetes</taxon>
        <taxon>Kitasatosporales</taxon>
        <taxon>Streptomycetaceae</taxon>
        <taxon>Streptomyces</taxon>
    </lineage>
</organism>
<evidence type="ECO:0000313" key="3">
    <source>
        <dbReference type="Proteomes" id="UP001501303"/>
    </source>
</evidence>
<dbReference type="Pfam" id="PF00583">
    <property type="entry name" value="Acetyltransf_1"/>
    <property type="match status" value="1"/>
</dbReference>
<keyword evidence="3" id="KW-1185">Reference proteome</keyword>
<dbReference type="InterPro" id="IPR000182">
    <property type="entry name" value="GNAT_dom"/>
</dbReference>
<accession>A0ABP5A054</accession>